<evidence type="ECO:0000259" key="9">
    <source>
        <dbReference type="Pfam" id="PF13962"/>
    </source>
</evidence>
<dbReference type="SMART" id="SM00248">
    <property type="entry name" value="ANK"/>
    <property type="match status" value="9"/>
</dbReference>
<protein>
    <recommendedName>
        <fullName evidence="9">PGG domain-containing protein</fullName>
    </recommendedName>
</protein>
<dbReference type="InterPro" id="IPR036770">
    <property type="entry name" value="Ankyrin_rpt-contain_sf"/>
</dbReference>
<gene>
    <name evidence="10" type="ORF">HHK36_009084</name>
</gene>
<feature type="domain" description="PGG" evidence="9">
    <location>
        <begin position="415"/>
        <end position="525"/>
    </location>
</feature>
<evidence type="ECO:0000256" key="3">
    <source>
        <dbReference type="ARBA" id="ARBA00022737"/>
    </source>
</evidence>
<evidence type="ECO:0000313" key="11">
    <source>
        <dbReference type="Proteomes" id="UP000655225"/>
    </source>
</evidence>
<feature type="repeat" description="ANK" evidence="7">
    <location>
        <begin position="221"/>
        <end position="243"/>
    </location>
</feature>
<evidence type="ECO:0000256" key="8">
    <source>
        <dbReference type="SAM" id="Phobius"/>
    </source>
</evidence>
<feature type="repeat" description="ANK" evidence="7">
    <location>
        <begin position="69"/>
        <end position="91"/>
    </location>
</feature>
<dbReference type="Pfam" id="PF12796">
    <property type="entry name" value="Ank_2"/>
    <property type="match status" value="3"/>
</dbReference>
<keyword evidence="3" id="KW-0677">Repeat</keyword>
<dbReference type="PANTHER" id="PTHR24186:SF50">
    <property type="entry name" value="ANKYRIN REPEAT-CONTAINING PROTEIN ITN1-LIKE ISOFORM X1"/>
    <property type="match status" value="1"/>
</dbReference>
<feature type="transmembrane region" description="Helical" evidence="8">
    <location>
        <begin position="462"/>
        <end position="487"/>
    </location>
</feature>
<evidence type="ECO:0000256" key="7">
    <source>
        <dbReference type="PROSITE-ProRule" id="PRU00023"/>
    </source>
</evidence>
<evidence type="ECO:0000256" key="4">
    <source>
        <dbReference type="ARBA" id="ARBA00022989"/>
    </source>
</evidence>
<dbReference type="OrthoDB" id="1847170at2759"/>
<dbReference type="AlphaFoldDB" id="A0A834ZCY0"/>
<evidence type="ECO:0000256" key="5">
    <source>
        <dbReference type="ARBA" id="ARBA00023043"/>
    </source>
</evidence>
<name>A0A834ZCY0_TETSI</name>
<comment type="caution">
    <text evidence="10">The sequence shown here is derived from an EMBL/GenBank/DDBJ whole genome shotgun (WGS) entry which is preliminary data.</text>
</comment>
<dbReference type="EMBL" id="JABCRI010000006">
    <property type="protein sequence ID" value="KAF8404201.1"/>
    <property type="molecule type" value="Genomic_DNA"/>
</dbReference>
<dbReference type="GO" id="GO:0005886">
    <property type="term" value="C:plasma membrane"/>
    <property type="evidence" value="ECO:0007669"/>
    <property type="project" value="TreeGrafter"/>
</dbReference>
<dbReference type="SUPFAM" id="SSF48403">
    <property type="entry name" value="Ankyrin repeat"/>
    <property type="match status" value="1"/>
</dbReference>
<dbReference type="PROSITE" id="PS50297">
    <property type="entry name" value="ANK_REP_REGION"/>
    <property type="match status" value="4"/>
</dbReference>
<proteinExistence type="predicted"/>
<evidence type="ECO:0000313" key="10">
    <source>
        <dbReference type="EMBL" id="KAF8404201.1"/>
    </source>
</evidence>
<feature type="transmembrane region" description="Helical" evidence="8">
    <location>
        <begin position="531"/>
        <end position="553"/>
    </location>
</feature>
<sequence length="571" mass="62816">MDARLVEAATWGKVDVLSQPPFQNSNDLLLQTTPMGNSALHIAVRFGQTQFCVELCRQCHSLIWKKNLKDDTPLHIAARTGQFSIMEFLVREIVSITTPLRDVENGELHAHDILRMGNGEKNTALHEAIRNRHLEVVTLLTAVDPELWYFTNEAGESPLFLATLYGFQDMVLQALRRSRSLPHHGPNGRTVLRAAVIGGHIGIVRILVEESRELVKEQDSDGKTALHYAASIGDVTTVELLLKSDPATAYILDSDGCSPLHEAAISGHVHIIEKLLQHCPDIVDLSDLEGQNALHVAIKSRKLHVVEYLLSKNELQGLVNQRDNNGNTPLHLAAIHCSLGVVGKLLNDRRVDLRAENKDGQTALAVVQLGTKQTKIFRKFLVWRKLIGANDSSFWSQPVTTRKYKPPAQAKSTKESYNDKVNTLLVVATLIVTVTLSAALTMPGGYRNEASNQGTAVLIRKAAFIAFVIFDALAMGHAICAVFLLLSASIADHEAIAEIVSLAIVYTLTSLGLLTLAFSVAFYAVLSTLPWLAILVCYLICSVPLALTIISFVDQLSILFKLIYFHCSPKE</sequence>
<evidence type="ECO:0000256" key="2">
    <source>
        <dbReference type="ARBA" id="ARBA00022692"/>
    </source>
</evidence>
<keyword evidence="11" id="KW-1185">Reference proteome</keyword>
<keyword evidence="4 8" id="KW-1133">Transmembrane helix</keyword>
<dbReference type="OMA" id="HAICAVF"/>
<dbReference type="Pfam" id="PF00023">
    <property type="entry name" value="Ank"/>
    <property type="match status" value="2"/>
</dbReference>
<organism evidence="10 11">
    <name type="scientific">Tetracentron sinense</name>
    <name type="common">Spur-leaf</name>
    <dbReference type="NCBI Taxonomy" id="13715"/>
    <lineage>
        <taxon>Eukaryota</taxon>
        <taxon>Viridiplantae</taxon>
        <taxon>Streptophyta</taxon>
        <taxon>Embryophyta</taxon>
        <taxon>Tracheophyta</taxon>
        <taxon>Spermatophyta</taxon>
        <taxon>Magnoliopsida</taxon>
        <taxon>Trochodendrales</taxon>
        <taxon>Trochodendraceae</taxon>
        <taxon>Tetracentron</taxon>
    </lineage>
</organism>
<evidence type="ECO:0000256" key="6">
    <source>
        <dbReference type="ARBA" id="ARBA00023136"/>
    </source>
</evidence>
<feature type="repeat" description="ANK" evidence="7">
    <location>
        <begin position="289"/>
        <end position="313"/>
    </location>
</feature>
<dbReference type="Proteomes" id="UP000655225">
    <property type="component" value="Unassembled WGS sequence"/>
</dbReference>
<feature type="transmembrane region" description="Helical" evidence="8">
    <location>
        <begin position="499"/>
        <end position="525"/>
    </location>
</feature>
<reference evidence="10 11" key="1">
    <citation type="submission" date="2020-04" db="EMBL/GenBank/DDBJ databases">
        <title>Plant Genome Project.</title>
        <authorList>
            <person name="Zhang R.-G."/>
        </authorList>
    </citation>
    <scope>NUCLEOTIDE SEQUENCE [LARGE SCALE GENOMIC DNA]</scope>
    <source>
        <strain evidence="10">YNK0</strain>
        <tissue evidence="10">Leaf</tissue>
    </source>
</reference>
<feature type="repeat" description="ANK" evidence="7">
    <location>
        <begin position="255"/>
        <end position="287"/>
    </location>
</feature>
<keyword evidence="6 8" id="KW-0472">Membrane</keyword>
<accession>A0A834ZCY0</accession>
<keyword evidence="2 8" id="KW-0812">Transmembrane</keyword>
<dbReference type="InterPro" id="IPR002110">
    <property type="entry name" value="Ankyrin_rpt"/>
</dbReference>
<evidence type="ECO:0000256" key="1">
    <source>
        <dbReference type="ARBA" id="ARBA00004141"/>
    </source>
</evidence>
<comment type="subcellular location">
    <subcellularLocation>
        <location evidence="1">Membrane</location>
        <topology evidence="1">Multi-pass membrane protein</topology>
    </subcellularLocation>
</comment>
<dbReference type="Pfam" id="PF13962">
    <property type="entry name" value="PGG"/>
    <property type="match status" value="1"/>
</dbReference>
<dbReference type="PROSITE" id="PS50088">
    <property type="entry name" value="ANK_REPEAT"/>
    <property type="match status" value="5"/>
</dbReference>
<feature type="repeat" description="ANK" evidence="7">
    <location>
        <begin position="325"/>
        <end position="358"/>
    </location>
</feature>
<dbReference type="InterPro" id="IPR026961">
    <property type="entry name" value="PGG_dom"/>
</dbReference>
<dbReference type="Gene3D" id="1.25.40.20">
    <property type="entry name" value="Ankyrin repeat-containing domain"/>
    <property type="match status" value="3"/>
</dbReference>
<keyword evidence="5 7" id="KW-0040">ANK repeat</keyword>
<dbReference type="PANTHER" id="PTHR24186">
    <property type="entry name" value="PROTEIN PHOSPHATASE 1 REGULATORY SUBUNIT"/>
    <property type="match status" value="1"/>
</dbReference>
<feature type="transmembrane region" description="Helical" evidence="8">
    <location>
        <begin position="421"/>
        <end position="442"/>
    </location>
</feature>